<dbReference type="EMBL" id="BMAU01021325">
    <property type="protein sequence ID" value="GFY13916.1"/>
    <property type="molecule type" value="Genomic_DNA"/>
</dbReference>
<evidence type="ECO:0000313" key="2">
    <source>
        <dbReference type="EMBL" id="GFY13916.1"/>
    </source>
</evidence>
<dbReference type="Proteomes" id="UP000887159">
    <property type="component" value="Unassembled WGS sequence"/>
</dbReference>
<evidence type="ECO:0000313" key="3">
    <source>
        <dbReference type="Proteomes" id="UP000887159"/>
    </source>
</evidence>
<dbReference type="AlphaFoldDB" id="A0A8X6SID2"/>
<comment type="caution">
    <text evidence="2">The sequence shown here is derived from an EMBL/GenBank/DDBJ whole genome shotgun (WGS) entry which is preliminary data.</text>
</comment>
<organism evidence="2 3">
    <name type="scientific">Trichonephila clavipes</name>
    <name type="common">Golden silk orbweaver</name>
    <name type="synonym">Nephila clavipes</name>
    <dbReference type="NCBI Taxonomy" id="2585209"/>
    <lineage>
        <taxon>Eukaryota</taxon>
        <taxon>Metazoa</taxon>
        <taxon>Ecdysozoa</taxon>
        <taxon>Arthropoda</taxon>
        <taxon>Chelicerata</taxon>
        <taxon>Arachnida</taxon>
        <taxon>Araneae</taxon>
        <taxon>Araneomorphae</taxon>
        <taxon>Entelegynae</taxon>
        <taxon>Araneoidea</taxon>
        <taxon>Nephilidae</taxon>
        <taxon>Trichonephila</taxon>
    </lineage>
</organism>
<gene>
    <name evidence="2" type="ORF">TNCV_1295771</name>
</gene>
<reference evidence="2" key="1">
    <citation type="submission" date="2020-08" db="EMBL/GenBank/DDBJ databases">
        <title>Multicomponent nature underlies the extraordinary mechanical properties of spider dragline silk.</title>
        <authorList>
            <person name="Kono N."/>
            <person name="Nakamura H."/>
            <person name="Mori M."/>
            <person name="Yoshida Y."/>
            <person name="Ohtoshi R."/>
            <person name="Malay A.D."/>
            <person name="Moran D.A.P."/>
            <person name="Tomita M."/>
            <person name="Numata K."/>
            <person name="Arakawa K."/>
        </authorList>
    </citation>
    <scope>NUCLEOTIDE SEQUENCE</scope>
</reference>
<proteinExistence type="predicted"/>
<dbReference type="InterPro" id="IPR036397">
    <property type="entry name" value="RNaseH_sf"/>
</dbReference>
<protein>
    <recommendedName>
        <fullName evidence="4">Transposase</fullName>
    </recommendedName>
</protein>
<sequence>MYPSAEPLSSKSKPGLFDSRKYSCRISKKKGVTTKGVEEVKLQQNKKYRLGTDDPTQLRTRRRVSTSNGDQTRTNGQQGSTVYLGLEKNHLLGVVSAWQTLNSKFYCQQLERLKIEIDQKWTELANRRVVVFQQDNAGPHTSVD</sequence>
<feature type="region of interest" description="Disordered" evidence="1">
    <location>
        <begin position="46"/>
        <end position="79"/>
    </location>
</feature>
<evidence type="ECO:0008006" key="4">
    <source>
        <dbReference type="Google" id="ProtNLM"/>
    </source>
</evidence>
<name>A0A8X6SID2_TRICX</name>
<feature type="compositionally biased region" description="Polar residues" evidence="1">
    <location>
        <begin position="65"/>
        <end position="79"/>
    </location>
</feature>
<dbReference type="Gene3D" id="3.30.420.10">
    <property type="entry name" value="Ribonuclease H-like superfamily/Ribonuclease H"/>
    <property type="match status" value="1"/>
</dbReference>
<accession>A0A8X6SID2</accession>
<evidence type="ECO:0000256" key="1">
    <source>
        <dbReference type="SAM" id="MobiDB-lite"/>
    </source>
</evidence>
<dbReference type="GO" id="GO:0003676">
    <property type="term" value="F:nucleic acid binding"/>
    <property type="evidence" value="ECO:0007669"/>
    <property type="project" value="InterPro"/>
</dbReference>
<keyword evidence="3" id="KW-1185">Reference proteome</keyword>